<evidence type="ECO:0000313" key="1">
    <source>
        <dbReference type="EMBL" id="CAH9144102.1"/>
    </source>
</evidence>
<evidence type="ECO:0000313" key="2">
    <source>
        <dbReference type="Proteomes" id="UP001152523"/>
    </source>
</evidence>
<reference evidence="1" key="1">
    <citation type="submission" date="2022-07" db="EMBL/GenBank/DDBJ databases">
        <authorList>
            <person name="Macas J."/>
            <person name="Novak P."/>
            <person name="Neumann P."/>
        </authorList>
    </citation>
    <scope>NUCLEOTIDE SEQUENCE</scope>
</reference>
<name>A0AAV0G902_9ASTE</name>
<protein>
    <recommendedName>
        <fullName evidence="3">Reverse transcriptase domain-containing protein</fullName>
    </recommendedName>
</protein>
<sequence>MFWKQRAKEFWLKEGDINSRFFHNAIKQRRRRNTMAGLRQNDGVWITDRGDMSTIVHNYFDELFKNDDHGQPKHIRGEFCQVTAEQNLALLKPICPEEVKAVIFYMHPNKAPGFDGMNPAFFQAYWDVIGPDISALCRTMFESG</sequence>
<dbReference type="Proteomes" id="UP001152523">
    <property type="component" value="Unassembled WGS sequence"/>
</dbReference>
<dbReference type="AlphaFoldDB" id="A0AAV0G902"/>
<comment type="caution">
    <text evidence="1">The sequence shown here is derived from an EMBL/GenBank/DDBJ whole genome shotgun (WGS) entry which is preliminary data.</text>
</comment>
<evidence type="ECO:0008006" key="3">
    <source>
        <dbReference type="Google" id="ProtNLM"/>
    </source>
</evidence>
<gene>
    <name evidence="1" type="ORF">CEPIT_LOCUS41183</name>
</gene>
<proteinExistence type="predicted"/>
<accession>A0AAV0G902</accession>
<organism evidence="1 2">
    <name type="scientific">Cuscuta epithymum</name>
    <dbReference type="NCBI Taxonomy" id="186058"/>
    <lineage>
        <taxon>Eukaryota</taxon>
        <taxon>Viridiplantae</taxon>
        <taxon>Streptophyta</taxon>
        <taxon>Embryophyta</taxon>
        <taxon>Tracheophyta</taxon>
        <taxon>Spermatophyta</taxon>
        <taxon>Magnoliopsida</taxon>
        <taxon>eudicotyledons</taxon>
        <taxon>Gunneridae</taxon>
        <taxon>Pentapetalae</taxon>
        <taxon>asterids</taxon>
        <taxon>lamiids</taxon>
        <taxon>Solanales</taxon>
        <taxon>Convolvulaceae</taxon>
        <taxon>Cuscuteae</taxon>
        <taxon>Cuscuta</taxon>
        <taxon>Cuscuta subgen. Cuscuta</taxon>
    </lineage>
</organism>
<dbReference type="EMBL" id="CAMAPF010001060">
    <property type="protein sequence ID" value="CAH9144102.1"/>
    <property type="molecule type" value="Genomic_DNA"/>
</dbReference>
<keyword evidence="2" id="KW-1185">Reference proteome</keyword>